<dbReference type="NCBIfam" id="TIGR01198">
    <property type="entry name" value="pgl"/>
    <property type="match status" value="1"/>
</dbReference>
<organism evidence="9 10">
    <name type="scientific">Aeromicrobium senzhongii</name>
    <dbReference type="NCBI Taxonomy" id="2663859"/>
    <lineage>
        <taxon>Bacteria</taxon>
        <taxon>Bacillati</taxon>
        <taxon>Actinomycetota</taxon>
        <taxon>Actinomycetes</taxon>
        <taxon>Propionibacteriales</taxon>
        <taxon>Nocardioidaceae</taxon>
        <taxon>Aeromicrobium</taxon>
    </lineage>
</organism>
<dbReference type="GO" id="GO:0017057">
    <property type="term" value="F:6-phosphogluconolactonase activity"/>
    <property type="evidence" value="ECO:0007669"/>
    <property type="project" value="UniProtKB-UniRule"/>
</dbReference>
<accession>A0A8I0ERZ5</accession>
<dbReference type="RefSeq" id="WP_187768347.1">
    <property type="nucleotide sequence ID" value="NZ_JACTVM010000001.1"/>
</dbReference>
<evidence type="ECO:0000256" key="4">
    <source>
        <dbReference type="ARBA" id="ARBA00010662"/>
    </source>
</evidence>
<evidence type="ECO:0000256" key="5">
    <source>
        <dbReference type="ARBA" id="ARBA00013198"/>
    </source>
</evidence>
<dbReference type="GO" id="GO:0005975">
    <property type="term" value="P:carbohydrate metabolic process"/>
    <property type="evidence" value="ECO:0007669"/>
    <property type="project" value="UniProtKB-UniRule"/>
</dbReference>
<dbReference type="InterPro" id="IPR006148">
    <property type="entry name" value="Glc/Gal-6P_isomerase"/>
</dbReference>
<evidence type="ECO:0000256" key="2">
    <source>
        <dbReference type="ARBA" id="ARBA00002681"/>
    </source>
</evidence>
<dbReference type="PANTHER" id="PTHR11054:SF0">
    <property type="entry name" value="6-PHOSPHOGLUCONOLACTONASE"/>
    <property type="match status" value="1"/>
</dbReference>
<comment type="caution">
    <text evidence="9">The sequence shown here is derived from an EMBL/GenBank/DDBJ whole genome shotgun (WGS) entry which is preliminary data.</text>
</comment>
<keyword evidence="7 9" id="KW-0378">Hydrolase</keyword>
<gene>
    <name evidence="7 9" type="primary">pgl</name>
    <name evidence="9" type="ORF">IBG24_01185</name>
</gene>
<dbReference type="EC" id="3.1.1.31" evidence="5 7"/>
<comment type="function">
    <text evidence="2 7">Hydrolysis of 6-phosphogluconolactone to 6-phosphogluconate.</text>
</comment>
<dbReference type="AlphaFoldDB" id="A0A8I0ERZ5"/>
<evidence type="ECO:0000259" key="8">
    <source>
        <dbReference type="Pfam" id="PF01182"/>
    </source>
</evidence>
<evidence type="ECO:0000313" key="10">
    <source>
        <dbReference type="Proteomes" id="UP000620591"/>
    </source>
</evidence>
<dbReference type="InterPro" id="IPR039104">
    <property type="entry name" value="6PGL"/>
</dbReference>
<evidence type="ECO:0000256" key="3">
    <source>
        <dbReference type="ARBA" id="ARBA00004961"/>
    </source>
</evidence>
<evidence type="ECO:0000256" key="7">
    <source>
        <dbReference type="RuleBase" id="RU365095"/>
    </source>
</evidence>
<dbReference type="UniPathway" id="UPA00115">
    <property type="reaction ID" value="UER00409"/>
</dbReference>
<dbReference type="Pfam" id="PF01182">
    <property type="entry name" value="Glucosamine_iso"/>
    <property type="match status" value="1"/>
</dbReference>
<dbReference type="EMBL" id="JACTVM010000001">
    <property type="protein sequence ID" value="MBC9224924.1"/>
    <property type="molecule type" value="Genomic_DNA"/>
</dbReference>
<dbReference type="SUPFAM" id="SSF100950">
    <property type="entry name" value="NagB/RpiA/CoA transferase-like"/>
    <property type="match status" value="1"/>
</dbReference>
<evidence type="ECO:0000256" key="6">
    <source>
        <dbReference type="ARBA" id="ARBA00020337"/>
    </source>
</evidence>
<comment type="similarity">
    <text evidence="4 7">Belongs to the glucosamine/galactosamine-6-phosphate isomerase family. 6-phosphogluconolactonase subfamily.</text>
</comment>
<sequence>MTIRIFDSGDDLALAVSRQLASRVQSIQLTDRTPRLVLTGGSIATKIYGRLSAESGARWSAAHYWWGDERFVPEGHEDRNDRQAREGFLDRLAVPDEHIHAMPALDGGLEIAEAADAYAAQLPEEPFDVVLLGVGPDAHIASLFPGHPQVHEVERLAVEVLDSPKPPPERITLTYPALNHTRATWFVVSGADKAEAVAKALAGTPIDEAPAAGARGIEETMWFLDTAAASKLPR</sequence>
<dbReference type="InterPro" id="IPR037171">
    <property type="entry name" value="NagB/RpiA_transferase-like"/>
</dbReference>
<comment type="pathway">
    <text evidence="3 7">Carbohydrate degradation; pentose phosphate pathway; D-ribulose 5-phosphate from D-glucose 6-phosphate (oxidative stage): step 2/3.</text>
</comment>
<dbReference type="CDD" id="cd01400">
    <property type="entry name" value="6PGL"/>
    <property type="match status" value="1"/>
</dbReference>
<reference evidence="9" key="1">
    <citation type="submission" date="2020-09" db="EMBL/GenBank/DDBJ databases">
        <title>Novel species in genus Aeromicrobium.</title>
        <authorList>
            <person name="Zhang G."/>
        </authorList>
    </citation>
    <scope>NUCLEOTIDE SEQUENCE</scope>
    <source>
        <strain evidence="9">Zg-636</strain>
    </source>
</reference>
<proteinExistence type="inferred from homology"/>
<dbReference type="Proteomes" id="UP000620591">
    <property type="component" value="Unassembled WGS sequence"/>
</dbReference>
<comment type="catalytic activity">
    <reaction evidence="1 7">
        <text>6-phospho-D-glucono-1,5-lactone + H2O = 6-phospho-D-gluconate + H(+)</text>
        <dbReference type="Rhea" id="RHEA:12556"/>
        <dbReference type="ChEBI" id="CHEBI:15377"/>
        <dbReference type="ChEBI" id="CHEBI:15378"/>
        <dbReference type="ChEBI" id="CHEBI:57955"/>
        <dbReference type="ChEBI" id="CHEBI:58759"/>
        <dbReference type="EC" id="3.1.1.31"/>
    </reaction>
</comment>
<evidence type="ECO:0000313" key="9">
    <source>
        <dbReference type="EMBL" id="MBC9224924.1"/>
    </source>
</evidence>
<evidence type="ECO:0000256" key="1">
    <source>
        <dbReference type="ARBA" id="ARBA00000832"/>
    </source>
</evidence>
<dbReference type="GO" id="GO:0006098">
    <property type="term" value="P:pentose-phosphate shunt"/>
    <property type="evidence" value="ECO:0007669"/>
    <property type="project" value="UniProtKB-UniPathway"/>
</dbReference>
<dbReference type="PANTHER" id="PTHR11054">
    <property type="entry name" value="6-PHOSPHOGLUCONOLACTONASE"/>
    <property type="match status" value="1"/>
</dbReference>
<dbReference type="Gene3D" id="3.40.50.1360">
    <property type="match status" value="1"/>
</dbReference>
<dbReference type="InterPro" id="IPR005900">
    <property type="entry name" value="6-phosphogluconolactonase_DevB"/>
</dbReference>
<name>A0A8I0ERZ5_9ACTN</name>
<protein>
    <recommendedName>
        <fullName evidence="6 7">6-phosphogluconolactonase</fullName>
        <shortName evidence="7">6PGL</shortName>
        <ecNumber evidence="5 7">3.1.1.31</ecNumber>
    </recommendedName>
</protein>
<feature type="domain" description="Glucosamine/galactosamine-6-phosphate isomerase" evidence="8">
    <location>
        <begin position="9"/>
        <end position="222"/>
    </location>
</feature>